<dbReference type="Pfam" id="PF08240">
    <property type="entry name" value="ADH_N"/>
    <property type="match status" value="1"/>
</dbReference>
<dbReference type="PANTHER" id="PTHR48106">
    <property type="entry name" value="QUINONE OXIDOREDUCTASE PIG3-RELATED"/>
    <property type="match status" value="1"/>
</dbReference>
<protein>
    <submittedName>
        <fullName evidence="4">Zinc-dependent alcohol dehydrogenase family protein</fullName>
    </submittedName>
</protein>
<dbReference type="InterPro" id="IPR013149">
    <property type="entry name" value="ADH-like_C"/>
</dbReference>
<accession>A0ABW8ZWX3</accession>
<dbReference type="InterPro" id="IPR036291">
    <property type="entry name" value="NAD(P)-bd_dom_sf"/>
</dbReference>
<name>A0ABW8ZWX3_9BURK</name>
<gene>
    <name evidence="4" type="ORF">PQR66_26960</name>
</gene>
<feature type="domain" description="Enoyl reductase (ER)" evidence="3">
    <location>
        <begin position="11"/>
        <end position="327"/>
    </location>
</feature>
<evidence type="ECO:0000256" key="1">
    <source>
        <dbReference type="ARBA" id="ARBA00022857"/>
    </source>
</evidence>
<dbReference type="InterPro" id="IPR011032">
    <property type="entry name" value="GroES-like_sf"/>
</dbReference>
<keyword evidence="2" id="KW-0560">Oxidoreductase</keyword>
<keyword evidence="5" id="KW-1185">Reference proteome</keyword>
<dbReference type="Pfam" id="PF00107">
    <property type="entry name" value="ADH_zinc_N"/>
    <property type="match status" value="1"/>
</dbReference>
<keyword evidence="1" id="KW-0521">NADP</keyword>
<proteinExistence type="predicted"/>
<evidence type="ECO:0000313" key="5">
    <source>
        <dbReference type="Proteomes" id="UP001629249"/>
    </source>
</evidence>
<evidence type="ECO:0000259" key="3">
    <source>
        <dbReference type="SMART" id="SM00829"/>
    </source>
</evidence>
<reference evidence="4 5" key="1">
    <citation type="journal article" date="2024" name="Chem. Sci.">
        <title>Discovery of megapolipeptins by genome mining of a Burkholderiales bacteria collection.</title>
        <authorList>
            <person name="Paulo B.S."/>
            <person name="Recchia M.J.J."/>
            <person name="Lee S."/>
            <person name="Fergusson C.H."/>
            <person name="Romanowski S.B."/>
            <person name="Hernandez A."/>
            <person name="Krull N."/>
            <person name="Liu D.Y."/>
            <person name="Cavanagh H."/>
            <person name="Bos A."/>
            <person name="Gray C.A."/>
            <person name="Murphy B.T."/>
            <person name="Linington R.G."/>
            <person name="Eustaquio A.S."/>
        </authorList>
    </citation>
    <scope>NUCLEOTIDE SEQUENCE [LARGE SCALE GENOMIC DNA]</scope>
    <source>
        <strain evidence="4 5">RL16-012-BIC-B</strain>
    </source>
</reference>
<dbReference type="SUPFAM" id="SSF50129">
    <property type="entry name" value="GroES-like"/>
    <property type="match status" value="1"/>
</dbReference>
<dbReference type="InterPro" id="IPR013154">
    <property type="entry name" value="ADH-like_N"/>
</dbReference>
<dbReference type="EMBL" id="JAQQFN010000023">
    <property type="protein sequence ID" value="MFL9886711.1"/>
    <property type="molecule type" value="Genomic_DNA"/>
</dbReference>
<dbReference type="PANTHER" id="PTHR48106:SF18">
    <property type="entry name" value="QUINONE OXIDOREDUCTASE PIG3"/>
    <property type="match status" value="1"/>
</dbReference>
<dbReference type="InterPro" id="IPR020843">
    <property type="entry name" value="ER"/>
</dbReference>
<evidence type="ECO:0000256" key="2">
    <source>
        <dbReference type="ARBA" id="ARBA00023002"/>
    </source>
</evidence>
<sequence>MPVVLQFDRPGSPTVLEYRDIATPEPGPGEVLYRVLAFGLNRADILLMADVYYNSPVYPARLGHDAAGIVEAVGSGVTRFRVGDYVSSIAQEDGRYGVNGEIAITPEDYVVAWPKGFNALEACSVWSSALTSYYSLVELVTLTPGDTVLITAASSTAGTGAIQMAKLCGARVIATSRGHDKTDFLRAVGADHIIVTETDDVADEIRKITNGRGVNVVFDMVSGAFVDRYVGALAKGASVHLVGAVGGDLITNFSVLPLVQAGATITGFSIFNYSRDKTRLERAKTFILDALNRQQFKPIIDRVYDFADTVRAYEYMQAGSQKGKIVVRVSPDAELRL</sequence>
<dbReference type="Gene3D" id="3.40.50.720">
    <property type="entry name" value="NAD(P)-binding Rossmann-like Domain"/>
    <property type="match status" value="1"/>
</dbReference>
<dbReference type="SMART" id="SM00829">
    <property type="entry name" value="PKS_ER"/>
    <property type="match status" value="1"/>
</dbReference>
<dbReference type="Proteomes" id="UP001629249">
    <property type="component" value="Unassembled WGS sequence"/>
</dbReference>
<evidence type="ECO:0000313" key="4">
    <source>
        <dbReference type="EMBL" id="MFL9886711.1"/>
    </source>
</evidence>
<dbReference type="SUPFAM" id="SSF51735">
    <property type="entry name" value="NAD(P)-binding Rossmann-fold domains"/>
    <property type="match status" value="1"/>
</dbReference>
<dbReference type="Gene3D" id="3.90.180.10">
    <property type="entry name" value="Medium-chain alcohol dehydrogenases, catalytic domain"/>
    <property type="match status" value="1"/>
</dbReference>
<dbReference type="CDD" id="cd08268">
    <property type="entry name" value="MDR2"/>
    <property type="match status" value="1"/>
</dbReference>
<organism evidence="4 5">
    <name type="scientific">Paraburkholderia agricolaris</name>
    <dbReference type="NCBI Taxonomy" id="2152888"/>
    <lineage>
        <taxon>Bacteria</taxon>
        <taxon>Pseudomonadati</taxon>
        <taxon>Pseudomonadota</taxon>
        <taxon>Betaproteobacteria</taxon>
        <taxon>Burkholderiales</taxon>
        <taxon>Burkholderiaceae</taxon>
        <taxon>Paraburkholderia</taxon>
    </lineage>
</organism>
<comment type="caution">
    <text evidence="4">The sequence shown here is derived from an EMBL/GenBank/DDBJ whole genome shotgun (WGS) entry which is preliminary data.</text>
</comment>